<name>A0A369JY38_HYPMA</name>
<dbReference type="Proteomes" id="UP000076154">
    <property type="component" value="Unassembled WGS sequence"/>
</dbReference>
<feature type="region of interest" description="Disordered" evidence="1">
    <location>
        <begin position="499"/>
        <end position="519"/>
    </location>
</feature>
<feature type="compositionally biased region" description="Acidic residues" evidence="1">
    <location>
        <begin position="501"/>
        <end position="519"/>
    </location>
</feature>
<keyword evidence="3" id="KW-1185">Reference proteome</keyword>
<reference evidence="2" key="1">
    <citation type="submission" date="2018-04" db="EMBL/GenBank/DDBJ databases">
        <title>Whole genome sequencing of Hypsizygus marmoreus.</title>
        <authorList>
            <person name="Choi I.-G."/>
            <person name="Min B."/>
            <person name="Kim J.-G."/>
            <person name="Kim S."/>
            <person name="Oh Y.-L."/>
            <person name="Kong W.-S."/>
            <person name="Park H."/>
            <person name="Jeong J."/>
            <person name="Song E.-S."/>
        </authorList>
    </citation>
    <scope>NUCLEOTIDE SEQUENCE [LARGE SCALE GENOMIC DNA]</scope>
    <source>
        <strain evidence="2">51987-8</strain>
    </source>
</reference>
<feature type="compositionally biased region" description="Low complexity" evidence="1">
    <location>
        <begin position="87"/>
        <end position="106"/>
    </location>
</feature>
<dbReference type="OrthoDB" id="3052718at2759"/>
<evidence type="ECO:0000256" key="1">
    <source>
        <dbReference type="SAM" id="MobiDB-lite"/>
    </source>
</evidence>
<organism evidence="2 3">
    <name type="scientific">Hypsizygus marmoreus</name>
    <name type="common">White beech mushroom</name>
    <name type="synonym">Agaricus marmoreus</name>
    <dbReference type="NCBI Taxonomy" id="39966"/>
    <lineage>
        <taxon>Eukaryota</taxon>
        <taxon>Fungi</taxon>
        <taxon>Dikarya</taxon>
        <taxon>Basidiomycota</taxon>
        <taxon>Agaricomycotina</taxon>
        <taxon>Agaricomycetes</taxon>
        <taxon>Agaricomycetidae</taxon>
        <taxon>Agaricales</taxon>
        <taxon>Tricholomatineae</taxon>
        <taxon>Lyophyllaceae</taxon>
        <taxon>Hypsizygus</taxon>
    </lineage>
</organism>
<evidence type="ECO:0000313" key="2">
    <source>
        <dbReference type="EMBL" id="RDB26668.1"/>
    </source>
</evidence>
<dbReference type="InParanoid" id="A0A369JY38"/>
<dbReference type="AlphaFoldDB" id="A0A369JY38"/>
<dbReference type="EMBL" id="LUEZ02000025">
    <property type="protein sequence ID" value="RDB26668.1"/>
    <property type="molecule type" value="Genomic_DNA"/>
</dbReference>
<accession>A0A369JY38</accession>
<dbReference type="STRING" id="39966.A0A369JY38"/>
<comment type="caution">
    <text evidence="2">The sequence shown here is derived from an EMBL/GenBank/DDBJ whole genome shotgun (WGS) entry which is preliminary data.</text>
</comment>
<feature type="region of interest" description="Disordered" evidence="1">
    <location>
        <begin position="69"/>
        <end position="106"/>
    </location>
</feature>
<protein>
    <submittedName>
        <fullName evidence="2">Uncharacterized protein</fullName>
    </submittedName>
</protein>
<proteinExistence type="predicted"/>
<sequence length="519" mass="59269">MGPPHRPDFVNAEAWQAMDATTWLKLANIATTSSRALETQYHDPGRNGPHERMLYPSRQYNQRENDRIPIDPSLQMQGQAVGQYRMRGSGASDSSARTSSSSAFTDQSARAARFETLIFGVMDTAQNKILSQNSDIYSRLTLIEQGKENDVIAHPRRGGYAHRGGLASRRRVAEHLLMLPPDDDDIEDLKGPPSALSDGAKAAKRSLQQKVCSKFRWICGIAKSEPWPVTREERVNDETGEVYYTPNFAGDATHAENQKIFAVVADLVSEELVDMNDRPDALQNPNYYWDKATLIELAKTTFQGFKRDWVTRVDAEKAKKKAAHQRANRWTQRHKEKAKRLLSMVPDYIDKHSVNPKVVLCEEHMSDEASGPEDEEVELKDEWKTRMGQEIGITTPAALAKIKFLEIIEPRWRSQEVYSTFTMLSSIFHELYDLWWNSLTAKEREGMAFVRVKNTNRLTEILLMMALFNFRIDANWWAENGEKGEYRHILLDWYTHGDPEGFGEEEEGEGGNEDDNHDT</sequence>
<gene>
    <name evidence="2" type="ORF">Hypma_005519</name>
</gene>
<evidence type="ECO:0000313" key="3">
    <source>
        <dbReference type="Proteomes" id="UP000076154"/>
    </source>
</evidence>